<gene>
    <name evidence="1" type="ORF">BDA96_02G156400</name>
</gene>
<sequence length="56" mass="6582">MKRRKAPLNKPRIERGTLKNYLRKGIYLQVNHSILIFNLANSIKRTQGCDIHFKTS</sequence>
<evidence type="ECO:0000313" key="2">
    <source>
        <dbReference type="Proteomes" id="UP000807115"/>
    </source>
</evidence>
<protein>
    <submittedName>
        <fullName evidence="1">Uncharacterized protein</fullName>
    </submittedName>
</protein>
<reference evidence="1" key="2">
    <citation type="submission" date="2020-10" db="EMBL/GenBank/DDBJ databases">
        <authorList>
            <person name="Cooper E.A."/>
            <person name="Brenton Z.W."/>
            <person name="Flinn B.S."/>
            <person name="Jenkins J."/>
            <person name="Shu S."/>
            <person name="Flowers D."/>
            <person name="Luo F."/>
            <person name="Wang Y."/>
            <person name="Xia P."/>
            <person name="Barry K."/>
            <person name="Daum C."/>
            <person name="Lipzen A."/>
            <person name="Yoshinaga Y."/>
            <person name="Schmutz J."/>
            <person name="Saski C."/>
            <person name="Vermerris W."/>
            <person name="Kresovich S."/>
        </authorList>
    </citation>
    <scope>NUCLEOTIDE SEQUENCE</scope>
</reference>
<dbReference type="AlphaFoldDB" id="A0A921RNN5"/>
<accession>A0A921RNN5</accession>
<name>A0A921RNN5_SORBI</name>
<dbReference type="Proteomes" id="UP000807115">
    <property type="component" value="Chromosome 2"/>
</dbReference>
<proteinExistence type="predicted"/>
<comment type="caution">
    <text evidence="1">The sequence shown here is derived from an EMBL/GenBank/DDBJ whole genome shotgun (WGS) entry which is preliminary data.</text>
</comment>
<reference evidence="1" key="1">
    <citation type="journal article" date="2019" name="BMC Genomics">
        <title>A new reference genome for Sorghum bicolor reveals high levels of sequence similarity between sweet and grain genotypes: implications for the genetics of sugar metabolism.</title>
        <authorList>
            <person name="Cooper E.A."/>
            <person name="Brenton Z.W."/>
            <person name="Flinn B.S."/>
            <person name="Jenkins J."/>
            <person name="Shu S."/>
            <person name="Flowers D."/>
            <person name="Luo F."/>
            <person name="Wang Y."/>
            <person name="Xia P."/>
            <person name="Barry K."/>
            <person name="Daum C."/>
            <person name="Lipzen A."/>
            <person name="Yoshinaga Y."/>
            <person name="Schmutz J."/>
            <person name="Saski C."/>
            <person name="Vermerris W."/>
            <person name="Kresovich S."/>
        </authorList>
    </citation>
    <scope>NUCLEOTIDE SEQUENCE</scope>
</reference>
<dbReference type="EMBL" id="CM027681">
    <property type="protein sequence ID" value="KAG0543050.1"/>
    <property type="molecule type" value="Genomic_DNA"/>
</dbReference>
<evidence type="ECO:0000313" key="1">
    <source>
        <dbReference type="EMBL" id="KAG0543050.1"/>
    </source>
</evidence>
<organism evidence="1 2">
    <name type="scientific">Sorghum bicolor</name>
    <name type="common">Sorghum</name>
    <name type="synonym">Sorghum vulgare</name>
    <dbReference type="NCBI Taxonomy" id="4558"/>
    <lineage>
        <taxon>Eukaryota</taxon>
        <taxon>Viridiplantae</taxon>
        <taxon>Streptophyta</taxon>
        <taxon>Embryophyta</taxon>
        <taxon>Tracheophyta</taxon>
        <taxon>Spermatophyta</taxon>
        <taxon>Magnoliopsida</taxon>
        <taxon>Liliopsida</taxon>
        <taxon>Poales</taxon>
        <taxon>Poaceae</taxon>
        <taxon>PACMAD clade</taxon>
        <taxon>Panicoideae</taxon>
        <taxon>Andropogonodae</taxon>
        <taxon>Andropogoneae</taxon>
        <taxon>Sorghinae</taxon>
        <taxon>Sorghum</taxon>
    </lineage>
</organism>